<dbReference type="PANTHER" id="PTHR30632">
    <property type="entry name" value="MOLYBDATE-BINDING PERIPLASMIC PROTEIN"/>
    <property type="match status" value="1"/>
</dbReference>
<dbReference type="PANTHER" id="PTHR30632:SF14">
    <property type="entry name" value="TUNGSTATE_MOLYBDATE_CHROMATE-BINDING PROTEIN MODA"/>
    <property type="match status" value="1"/>
</dbReference>
<evidence type="ECO:0000256" key="4">
    <source>
        <dbReference type="PIRSR" id="PIRSR004846-1"/>
    </source>
</evidence>
<evidence type="ECO:0000256" key="5">
    <source>
        <dbReference type="SAM" id="SignalP"/>
    </source>
</evidence>
<dbReference type="GO" id="GO:0030973">
    <property type="term" value="F:molybdate ion binding"/>
    <property type="evidence" value="ECO:0007669"/>
    <property type="project" value="InterPro"/>
</dbReference>
<dbReference type="PIRSF" id="PIRSF004846">
    <property type="entry name" value="ModA"/>
    <property type="match status" value="1"/>
</dbReference>
<evidence type="ECO:0000256" key="2">
    <source>
        <dbReference type="ARBA" id="ARBA00022723"/>
    </source>
</evidence>
<keyword evidence="3 5" id="KW-0732">Signal</keyword>
<reference evidence="6 7" key="1">
    <citation type="submission" date="2018-07" db="EMBL/GenBank/DDBJ databases">
        <title>Motiliproteus coralliicola sp. nov., a bacterium isolated from Coral.</title>
        <authorList>
            <person name="Wang G."/>
        </authorList>
    </citation>
    <scope>NUCLEOTIDE SEQUENCE [LARGE SCALE GENOMIC DNA]</scope>
    <source>
        <strain evidence="6 7">C34</strain>
    </source>
</reference>
<gene>
    <name evidence="6" type="primary">modA</name>
    <name evidence="6" type="ORF">DV711_16555</name>
</gene>
<dbReference type="Proteomes" id="UP000253769">
    <property type="component" value="Unassembled WGS sequence"/>
</dbReference>
<evidence type="ECO:0000256" key="1">
    <source>
        <dbReference type="ARBA" id="ARBA00009175"/>
    </source>
</evidence>
<feature type="binding site" evidence="4">
    <location>
        <position position="169"/>
    </location>
    <ligand>
        <name>molybdate</name>
        <dbReference type="ChEBI" id="CHEBI:36264"/>
    </ligand>
</feature>
<feature type="signal peptide" evidence="5">
    <location>
        <begin position="1"/>
        <end position="25"/>
    </location>
</feature>
<dbReference type="GO" id="GO:0046872">
    <property type="term" value="F:metal ion binding"/>
    <property type="evidence" value="ECO:0007669"/>
    <property type="project" value="UniProtKB-KW"/>
</dbReference>
<accession>A0A369WC48</accession>
<feature type="chain" id="PRO_5016670438" evidence="5">
    <location>
        <begin position="26"/>
        <end position="253"/>
    </location>
</feature>
<dbReference type="SUPFAM" id="SSF53850">
    <property type="entry name" value="Periplasmic binding protein-like II"/>
    <property type="match status" value="1"/>
</dbReference>
<comment type="caution">
    <text evidence="6">The sequence shown here is derived from an EMBL/GenBank/DDBJ whole genome shotgun (WGS) entry which is preliminary data.</text>
</comment>
<organism evidence="6 7">
    <name type="scientific">Motiliproteus coralliicola</name>
    <dbReference type="NCBI Taxonomy" id="2283196"/>
    <lineage>
        <taxon>Bacteria</taxon>
        <taxon>Pseudomonadati</taxon>
        <taxon>Pseudomonadota</taxon>
        <taxon>Gammaproteobacteria</taxon>
        <taxon>Oceanospirillales</taxon>
        <taxon>Oceanospirillaceae</taxon>
        <taxon>Motiliproteus</taxon>
    </lineage>
</organism>
<proteinExistence type="inferred from homology"/>
<dbReference type="Pfam" id="PF13531">
    <property type="entry name" value="SBP_bac_11"/>
    <property type="match status" value="1"/>
</dbReference>
<dbReference type="EMBL" id="QQOH01000005">
    <property type="protein sequence ID" value="RDE18274.1"/>
    <property type="molecule type" value="Genomic_DNA"/>
</dbReference>
<keyword evidence="2 4" id="KW-0479">Metal-binding</keyword>
<evidence type="ECO:0000256" key="3">
    <source>
        <dbReference type="ARBA" id="ARBA00022729"/>
    </source>
</evidence>
<dbReference type="OrthoDB" id="9785015at2"/>
<dbReference type="InterPro" id="IPR050682">
    <property type="entry name" value="ModA/WtpA"/>
</dbReference>
<evidence type="ECO:0000313" key="7">
    <source>
        <dbReference type="Proteomes" id="UP000253769"/>
    </source>
</evidence>
<name>A0A369WC48_9GAMM</name>
<dbReference type="InterPro" id="IPR044084">
    <property type="entry name" value="AvModA-like_subst-bd"/>
</dbReference>
<protein>
    <submittedName>
        <fullName evidence="6">Molybdate ABC transporter substrate-binding protein</fullName>
    </submittedName>
</protein>
<dbReference type="RefSeq" id="WP_114696850.1">
    <property type="nucleotide sequence ID" value="NZ_QQOH01000005.1"/>
</dbReference>
<keyword evidence="7" id="KW-1185">Reference proteome</keyword>
<dbReference type="Gene3D" id="3.40.190.10">
    <property type="entry name" value="Periplasmic binding protein-like II"/>
    <property type="match status" value="2"/>
</dbReference>
<keyword evidence="4" id="KW-0500">Molybdenum</keyword>
<comment type="similarity">
    <text evidence="1">Belongs to the bacterial solute-binding protein ModA family.</text>
</comment>
<dbReference type="CDD" id="cd13539">
    <property type="entry name" value="PBP2_AvModA"/>
    <property type="match status" value="1"/>
</dbReference>
<dbReference type="InterPro" id="IPR005950">
    <property type="entry name" value="ModA"/>
</dbReference>
<sequence length="253" mass="27984">MRSHSLPRLSGLWLILLLLSSASQAETLRIAVASNFSDAVRPLARQFEADSGHRVQLIFGSTGKHFAQIVNGAPFDAFLAADRRRPELLEQQGRAIAGSRFTYAIGQLVLWSPNPDGGDLQQQLKQGRFRHLAIANPKLAPYGRAAWQLLDKLNLQSSVRGKLVRGENIGQTFHFVSSGNAELGLVALSQITDPQQPLPGRHWLVNPSLYEPIVQQAVQLNRSPAIDAFMNFLRSDNVTQLIRQHGYAIPEGR</sequence>
<evidence type="ECO:0000313" key="6">
    <source>
        <dbReference type="EMBL" id="RDE18274.1"/>
    </source>
</evidence>
<feature type="binding site" evidence="4">
    <location>
        <position position="62"/>
    </location>
    <ligand>
        <name>molybdate</name>
        <dbReference type="ChEBI" id="CHEBI:36264"/>
    </ligand>
</feature>
<dbReference type="AlphaFoldDB" id="A0A369WC48"/>
<dbReference type="NCBIfam" id="TIGR01256">
    <property type="entry name" value="modA"/>
    <property type="match status" value="1"/>
</dbReference>
<dbReference type="GO" id="GO:0015689">
    <property type="term" value="P:molybdate ion transport"/>
    <property type="evidence" value="ECO:0007669"/>
    <property type="project" value="InterPro"/>
</dbReference>